<accession>A0ABT0KSG2</accession>
<feature type="transmembrane region" description="Helical" evidence="1">
    <location>
        <begin position="99"/>
        <end position="122"/>
    </location>
</feature>
<keyword evidence="1" id="KW-0812">Transmembrane</keyword>
<keyword evidence="1" id="KW-0472">Membrane</keyword>
<keyword evidence="1" id="KW-1133">Transmembrane helix</keyword>
<sequence length="329" mass="37845">MTKHKLILKLPFVCFVFMSIAWWYFYTHDMWLNDFGRVKSEWLLLIDMMVTMPLICFVCVKSNKLALLKSLSYFALFVALGSYVIPAENQVLWLHLTDLRYVLITGFFIIELSAILCVILAIRQAVKSGEDPDIAIDNSIINLVGNGILASVLMLETRVWSFVFCSRFIKPSSYKGEQHFYYHHKDANQSNSLGFMLMIAFEIPLMHLLIHFIWSPFAANIITGLTCFSLAFFIAEYRAMSRRPISIDQQTLYVRYGVFNQFTISLSNITSIHINHDVIARSEHIKRYNFSGVPNVRILLTHPVNGIDAIYLGVNEPHKFIKAISLINL</sequence>
<comment type="caution">
    <text evidence="2">The sequence shown here is derived from an EMBL/GenBank/DDBJ whole genome shotgun (WGS) entry which is preliminary data.</text>
</comment>
<reference evidence="2 3" key="1">
    <citation type="submission" date="2022-01" db="EMBL/GenBank/DDBJ databases">
        <title>Whole genome-based taxonomy of the Shewanellaceae.</title>
        <authorList>
            <person name="Martin-Rodriguez A.J."/>
        </authorList>
    </citation>
    <scope>NUCLEOTIDE SEQUENCE [LARGE SCALE GENOMIC DNA]</scope>
    <source>
        <strain evidence="2 3">DSM 24955</strain>
    </source>
</reference>
<gene>
    <name evidence="2" type="ORF">L2737_15890</name>
</gene>
<organism evidence="2 3">
    <name type="scientific">Shewanella electrodiphila</name>
    <dbReference type="NCBI Taxonomy" id="934143"/>
    <lineage>
        <taxon>Bacteria</taxon>
        <taxon>Pseudomonadati</taxon>
        <taxon>Pseudomonadota</taxon>
        <taxon>Gammaproteobacteria</taxon>
        <taxon>Alteromonadales</taxon>
        <taxon>Shewanellaceae</taxon>
        <taxon>Shewanella</taxon>
    </lineage>
</organism>
<feature type="transmembrane region" description="Helical" evidence="1">
    <location>
        <begin position="217"/>
        <end position="235"/>
    </location>
</feature>
<dbReference type="Proteomes" id="UP001202134">
    <property type="component" value="Unassembled WGS sequence"/>
</dbReference>
<protein>
    <submittedName>
        <fullName evidence="2">Uncharacterized protein</fullName>
    </submittedName>
</protein>
<evidence type="ECO:0000313" key="2">
    <source>
        <dbReference type="EMBL" id="MCL1046791.1"/>
    </source>
</evidence>
<proteinExistence type="predicted"/>
<feature type="transmembrane region" description="Helical" evidence="1">
    <location>
        <begin position="193"/>
        <end position="211"/>
    </location>
</feature>
<feature type="transmembrane region" description="Helical" evidence="1">
    <location>
        <begin position="67"/>
        <end position="87"/>
    </location>
</feature>
<feature type="transmembrane region" description="Helical" evidence="1">
    <location>
        <begin position="7"/>
        <end position="26"/>
    </location>
</feature>
<name>A0ABT0KSG2_9GAMM</name>
<keyword evidence="3" id="KW-1185">Reference proteome</keyword>
<feature type="transmembrane region" description="Helical" evidence="1">
    <location>
        <begin position="42"/>
        <end position="60"/>
    </location>
</feature>
<evidence type="ECO:0000313" key="3">
    <source>
        <dbReference type="Proteomes" id="UP001202134"/>
    </source>
</evidence>
<dbReference type="RefSeq" id="WP_248956354.1">
    <property type="nucleotide sequence ID" value="NZ_JAKIKU010000009.1"/>
</dbReference>
<dbReference type="EMBL" id="JAKIKU010000009">
    <property type="protein sequence ID" value="MCL1046791.1"/>
    <property type="molecule type" value="Genomic_DNA"/>
</dbReference>
<evidence type="ECO:0000256" key="1">
    <source>
        <dbReference type="SAM" id="Phobius"/>
    </source>
</evidence>